<evidence type="ECO:0000313" key="6">
    <source>
        <dbReference type="Proteomes" id="UP000272474"/>
    </source>
</evidence>
<dbReference type="PANTHER" id="PTHR43861">
    <property type="entry name" value="TRANS-ACONITATE 2-METHYLTRANSFERASE-RELATED"/>
    <property type="match status" value="1"/>
</dbReference>
<reference evidence="5 6" key="1">
    <citation type="journal article" date="2014" name="Int. J. Syst. Evol. Microbiol.">
        <title>Streptomyces hoynatensis sp. nov., isolated from deep marine sediment.</title>
        <authorList>
            <person name="Veyisoglu A."/>
            <person name="Sahin N."/>
        </authorList>
    </citation>
    <scope>NUCLEOTIDE SEQUENCE [LARGE SCALE GENOMIC DNA]</scope>
    <source>
        <strain evidence="5 6">KCTC 29097</strain>
    </source>
</reference>
<dbReference type="Gene3D" id="3.40.50.150">
    <property type="entry name" value="Vaccinia Virus protein VP39"/>
    <property type="match status" value="1"/>
</dbReference>
<keyword evidence="2 5" id="KW-0808">Transferase</keyword>
<evidence type="ECO:0000256" key="2">
    <source>
        <dbReference type="ARBA" id="ARBA00022679"/>
    </source>
</evidence>
<dbReference type="EMBL" id="RBAL01000015">
    <property type="protein sequence ID" value="RKN39053.1"/>
    <property type="molecule type" value="Genomic_DNA"/>
</dbReference>
<dbReference type="OrthoDB" id="9811589at2"/>
<dbReference type="AlphaFoldDB" id="A0A3A9YSS4"/>
<evidence type="ECO:0000256" key="1">
    <source>
        <dbReference type="ARBA" id="ARBA00022603"/>
    </source>
</evidence>
<dbReference type="CDD" id="cd02440">
    <property type="entry name" value="AdoMet_MTases"/>
    <property type="match status" value="1"/>
</dbReference>
<keyword evidence="6" id="KW-1185">Reference proteome</keyword>
<dbReference type="PANTHER" id="PTHR43861:SF1">
    <property type="entry name" value="TRANS-ACONITATE 2-METHYLTRANSFERASE"/>
    <property type="match status" value="1"/>
</dbReference>
<dbReference type="GO" id="GO:0032259">
    <property type="term" value="P:methylation"/>
    <property type="evidence" value="ECO:0007669"/>
    <property type="project" value="UniProtKB-KW"/>
</dbReference>
<evidence type="ECO:0000313" key="5">
    <source>
        <dbReference type="EMBL" id="RKN39053.1"/>
    </source>
</evidence>
<dbReference type="GO" id="GO:0008168">
    <property type="term" value="F:methyltransferase activity"/>
    <property type="evidence" value="ECO:0007669"/>
    <property type="project" value="UniProtKB-KW"/>
</dbReference>
<feature type="domain" description="Methyltransferase" evidence="4">
    <location>
        <begin position="153"/>
        <end position="245"/>
    </location>
</feature>
<dbReference type="Proteomes" id="UP000272474">
    <property type="component" value="Unassembled WGS sequence"/>
</dbReference>
<dbReference type="Pfam" id="PF13649">
    <property type="entry name" value="Methyltransf_25"/>
    <property type="match status" value="1"/>
</dbReference>
<name>A0A3A9YSS4_9ACTN</name>
<evidence type="ECO:0000256" key="3">
    <source>
        <dbReference type="SAM" id="MobiDB-lite"/>
    </source>
</evidence>
<comment type="caution">
    <text evidence="5">The sequence shown here is derived from an EMBL/GenBank/DDBJ whole genome shotgun (WGS) entry which is preliminary data.</text>
</comment>
<feature type="compositionally biased region" description="Basic and acidic residues" evidence="3">
    <location>
        <begin position="19"/>
        <end position="32"/>
    </location>
</feature>
<dbReference type="GO" id="GO:0017000">
    <property type="term" value="P:antibiotic biosynthetic process"/>
    <property type="evidence" value="ECO:0007669"/>
    <property type="project" value="UniProtKB-ARBA"/>
</dbReference>
<proteinExistence type="predicted"/>
<dbReference type="SUPFAM" id="SSF53335">
    <property type="entry name" value="S-adenosyl-L-methionine-dependent methyltransferases"/>
    <property type="match status" value="1"/>
</dbReference>
<dbReference type="InterPro" id="IPR029063">
    <property type="entry name" value="SAM-dependent_MTases_sf"/>
</dbReference>
<organism evidence="5 6">
    <name type="scientific">Streptomyces hoynatensis</name>
    <dbReference type="NCBI Taxonomy" id="1141874"/>
    <lineage>
        <taxon>Bacteria</taxon>
        <taxon>Bacillati</taxon>
        <taxon>Actinomycetota</taxon>
        <taxon>Actinomycetes</taxon>
        <taxon>Kitasatosporales</taxon>
        <taxon>Streptomycetaceae</taxon>
        <taxon>Streptomyces</taxon>
    </lineage>
</organism>
<evidence type="ECO:0000259" key="4">
    <source>
        <dbReference type="Pfam" id="PF13649"/>
    </source>
</evidence>
<gene>
    <name evidence="5" type="ORF">D7294_22820</name>
</gene>
<sequence>MSCTDSTSDGGPRIRCRRQGRERTPLRQRADEPPSPCRAAARHPRATGLPSRTKRGRDGEATAAERPLRAGTRQAGRNGVARAGFGPQAGPVTNDQARRRDGTDGGQETSAAGEELSLFADPRYAACYDAFFPWEDREDFHFYLPRVTAADAVLDVGCGTGMLLHHAREAGHAGRLVGLDPAPGMLERARRRTDVEWVRGDLRSVAWREEFDLVLMTGHAFQELVTDADLRAALRAVSAALAPGGSFAFETRNPALRGWERWDFEYSLAVPDPEGSGGTVRMAMQAEGPATPAPGGGTLVRAVTRLTGPAWPGLRTHRSAYRFLNAAELRGFLAEAGLEVAEQYGDFDGSPPDDSAPEIVTVARRA</sequence>
<keyword evidence="1 5" id="KW-0489">Methyltransferase</keyword>
<accession>A0A3A9YSS4</accession>
<dbReference type="InterPro" id="IPR041698">
    <property type="entry name" value="Methyltransf_25"/>
</dbReference>
<feature type="region of interest" description="Disordered" evidence="3">
    <location>
        <begin position="1"/>
        <end position="114"/>
    </location>
</feature>
<protein>
    <submittedName>
        <fullName evidence="5">Class I SAM-dependent methyltransferase</fullName>
    </submittedName>
</protein>
<feature type="region of interest" description="Disordered" evidence="3">
    <location>
        <begin position="344"/>
        <end position="366"/>
    </location>
</feature>